<dbReference type="GO" id="GO:0005524">
    <property type="term" value="F:ATP binding"/>
    <property type="evidence" value="ECO:0007669"/>
    <property type="project" value="UniProtKB-UniRule"/>
</dbReference>
<dbReference type="GO" id="GO:0006541">
    <property type="term" value="P:glutamine metabolic process"/>
    <property type="evidence" value="ECO:0007669"/>
    <property type="project" value="InterPro"/>
</dbReference>
<evidence type="ECO:0000256" key="3">
    <source>
        <dbReference type="ARBA" id="ARBA00007800"/>
    </source>
</evidence>
<feature type="binding site" evidence="11">
    <location>
        <position position="248"/>
    </location>
    <ligand>
        <name>L-glutamine</name>
        <dbReference type="ChEBI" id="CHEBI:58359"/>
    </ligand>
</feature>
<keyword evidence="8 11" id="KW-0665">Pyrimidine biosynthesis</keyword>
<dbReference type="Gene3D" id="3.40.50.880">
    <property type="match status" value="1"/>
</dbReference>
<comment type="similarity">
    <text evidence="3 11">Belongs to the CarA family.</text>
</comment>
<dbReference type="Pfam" id="PF00117">
    <property type="entry name" value="GATase"/>
    <property type="match status" value="1"/>
</dbReference>
<evidence type="ECO:0000256" key="2">
    <source>
        <dbReference type="ARBA" id="ARBA00005077"/>
    </source>
</evidence>
<dbReference type="PRINTS" id="PR00097">
    <property type="entry name" value="ANTSNTHASEII"/>
</dbReference>
<keyword evidence="14" id="KW-1185">Reference proteome</keyword>
<dbReference type="InterPro" id="IPR036480">
    <property type="entry name" value="CarbP_synth_ssu_N_sf"/>
</dbReference>
<evidence type="ECO:0000256" key="8">
    <source>
        <dbReference type="ARBA" id="ARBA00022975"/>
    </source>
</evidence>
<dbReference type="FunFam" id="3.50.30.20:FF:000001">
    <property type="entry name" value="Carbamoyl-phosphate synthase small chain"/>
    <property type="match status" value="1"/>
</dbReference>
<dbReference type="GO" id="GO:0006207">
    <property type="term" value="P:'de novo' pyrimidine nucleobase biosynthetic process"/>
    <property type="evidence" value="ECO:0007669"/>
    <property type="project" value="InterPro"/>
</dbReference>
<evidence type="ECO:0000256" key="9">
    <source>
        <dbReference type="ARBA" id="ARBA00048816"/>
    </source>
</evidence>
<keyword evidence="11" id="KW-0055">Arginine biosynthesis</keyword>
<dbReference type="PANTHER" id="PTHR43418:SF7">
    <property type="entry name" value="CARBAMOYL-PHOSPHATE SYNTHASE SMALL CHAIN"/>
    <property type="match status" value="1"/>
</dbReference>
<keyword evidence="7 11" id="KW-0315">Glutamine amidotransferase</keyword>
<dbReference type="EC" id="6.3.5.5" evidence="11"/>
<comment type="pathway">
    <text evidence="2 11">Amino-acid biosynthesis; L-arginine biosynthesis; carbamoyl phosphate from bicarbonate: step 1/1.</text>
</comment>
<reference evidence="13 14" key="1">
    <citation type="submission" date="2019-10" db="EMBL/GenBank/DDBJ databases">
        <authorList>
            <person name="Karimi E."/>
        </authorList>
    </citation>
    <scope>NUCLEOTIDE SEQUENCE [LARGE SCALE GENOMIC DNA]</scope>
    <source>
        <strain evidence="13">Exiguobacterium sp. 9Y</strain>
    </source>
</reference>
<feature type="binding site" evidence="11">
    <location>
        <position position="292"/>
    </location>
    <ligand>
        <name>L-glutamine</name>
        <dbReference type="ChEBI" id="CHEBI:58359"/>
    </ligand>
</feature>
<dbReference type="PANTHER" id="PTHR43418">
    <property type="entry name" value="MULTIFUNCTIONAL TRYPTOPHAN BIOSYNTHESIS PROTEIN-RELATED"/>
    <property type="match status" value="1"/>
</dbReference>
<feature type="binding site" evidence="11">
    <location>
        <position position="222"/>
    </location>
    <ligand>
        <name>L-glutamine</name>
        <dbReference type="ChEBI" id="CHEBI:58359"/>
    </ligand>
</feature>
<name>A0A653ID67_9BACL</name>
<comment type="pathway">
    <text evidence="1 11">Pyrimidine metabolism; UMP biosynthesis via de novo pathway; (S)-dihydroorotate from bicarbonate: step 1/3.</text>
</comment>
<keyword evidence="6 11" id="KW-0067">ATP-binding</keyword>
<comment type="catalytic activity">
    <reaction evidence="9 11">
        <text>hydrogencarbonate + L-glutamine + 2 ATP + H2O = carbamoyl phosphate + L-glutamate + 2 ADP + phosphate + 2 H(+)</text>
        <dbReference type="Rhea" id="RHEA:18633"/>
        <dbReference type="ChEBI" id="CHEBI:15377"/>
        <dbReference type="ChEBI" id="CHEBI:15378"/>
        <dbReference type="ChEBI" id="CHEBI:17544"/>
        <dbReference type="ChEBI" id="CHEBI:29985"/>
        <dbReference type="ChEBI" id="CHEBI:30616"/>
        <dbReference type="ChEBI" id="CHEBI:43474"/>
        <dbReference type="ChEBI" id="CHEBI:58228"/>
        <dbReference type="ChEBI" id="CHEBI:58359"/>
        <dbReference type="ChEBI" id="CHEBI:456216"/>
        <dbReference type="EC" id="6.3.5.5"/>
    </reaction>
</comment>
<evidence type="ECO:0000313" key="14">
    <source>
        <dbReference type="Proteomes" id="UP000439752"/>
    </source>
</evidence>
<dbReference type="EMBL" id="CABWKQ010000023">
    <property type="protein sequence ID" value="VWX36828.1"/>
    <property type="molecule type" value="Genomic_DNA"/>
</dbReference>
<evidence type="ECO:0000256" key="10">
    <source>
        <dbReference type="ARBA" id="ARBA00049285"/>
    </source>
</evidence>
<evidence type="ECO:0000256" key="4">
    <source>
        <dbReference type="ARBA" id="ARBA00022598"/>
    </source>
</evidence>
<dbReference type="InterPro" id="IPR035686">
    <property type="entry name" value="CPSase_GATase1"/>
</dbReference>
<dbReference type="HAMAP" id="MF_01209">
    <property type="entry name" value="CPSase_S_chain"/>
    <property type="match status" value="1"/>
</dbReference>
<dbReference type="SUPFAM" id="SSF52021">
    <property type="entry name" value="Carbamoyl phosphate synthetase, small subunit N-terminal domain"/>
    <property type="match status" value="1"/>
</dbReference>
<feature type="binding site" evidence="11">
    <location>
        <position position="46"/>
    </location>
    <ligand>
        <name>L-glutamine</name>
        <dbReference type="ChEBI" id="CHEBI:58359"/>
    </ligand>
</feature>
<dbReference type="PRINTS" id="PR00096">
    <property type="entry name" value="GATASE"/>
</dbReference>
<feature type="active site" description="Nucleophile" evidence="11">
    <location>
        <position position="247"/>
    </location>
</feature>
<comment type="function">
    <text evidence="11">Small subunit of the glutamine-dependent carbamoyl phosphate synthetase (CPSase). CPSase catalyzes the formation of carbamoyl phosphate from the ammonia moiety of glutamine, carbonate, and phosphate donated by ATP, constituting the first step of 2 biosynthetic pathways, one leading to arginine and/or urea and the other to pyrimidine nucleotides. The small subunit (glutamine amidotransferase) binds and cleaves glutamine to supply the large subunit with the substrate ammonia.</text>
</comment>
<dbReference type="InterPro" id="IPR029062">
    <property type="entry name" value="Class_I_gatase-like"/>
</dbReference>
<dbReference type="InterPro" id="IPR002474">
    <property type="entry name" value="CarbamoylP_synth_ssu_N"/>
</dbReference>
<comment type="catalytic activity">
    <reaction evidence="10 11">
        <text>L-glutamine + H2O = L-glutamate + NH4(+)</text>
        <dbReference type="Rhea" id="RHEA:15889"/>
        <dbReference type="ChEBI" id="CHEBI:15377"/>
        <dbReference type="ChEBI" id="CHEBI:28938"/>
        <dbReference type="ChEBI" id="CHEBI:29985"/>
        <dbReference type="ChEBI" id="CHEBI:58359"/>
    </reaction>
</comment>
<comment type="subunit">
    <text evidence="11">Composed of two chains; the small (or glutamine) chain promotes the hydrolysis of glutamine to ammonia, which is used by the large (or ammonia) chain to synthesize carbamoyl phosphate. Tetramer of heterodimers (alpha,beta)4.</text>
</comment>
<dbReference type="Gene3D" id="3.50.30.20">
    <property type="entry name" value="Carbamoyl-phosphate synthase small subunit, N-terminal domain"/>
    <property type="match status" value="1"/>
</dbReference>
<dbReference type="InterPro" id="IPR050472">
    <property type="entry name" value="Anth_synth/Amidotransfase"/>
</dbReference>
<evidence type="ECO:0000256" key="6">
    <source>
        <dbReference type="ARBA" id="ARBA00022840"/>
    </source>
</evidence>
<keyword evidence="5 11" id="KW-0547">Nucleotide-binding</keyword>
<dbReference type="SMART" id="SM01097">
    <property type="entry name" value="CPSase_sm_chain"/>
    <property type="match status" value="1"/>
</dbReference>
<keyword evidence="4 11" id="KW-0436">Ligase</keyword>
<sequence>MSKRTLILEDGMTFEGTAFGATRVTMGEVVFQTGMTGYQEMLSDPSYCDQMIVLTNPLIGNYGINREDYETTRPLAKALIVREVCHTPSNFRSQSSLAEALEEFDIPGLTGVDTRQLTRHLRSKGVMRGLLVDGEFNLADQLERLHNMLLATDQVQRASTERAYIIPGAGPRIVLVDFGAKLGIVRELVRRGCEVVVVPYNVTAKEVLRYQPDGMMLSNGPGNPKDVPTAIPLIQELTGKIVIFGICLGHQLIALAHGADTFKLPFGHRGANHPVQDLQTGHVSITSQNHGYAVDEQSLNGFELIVTHVAINDGTVEGVRHRTEPVFSVQYHPEASPGPMDANDLFDQFLTEITNQQEVTHA</sequence>
<feature type="binding site" evidence="11">
    <location>
        <position position="291"/>
    </location>
    <ligand>
        <name>L-glutamine</name>
        <dbReference type="ChEBI" id="CHEBI:58359"/>
    </ligand>
</feature>
<evidence type="ECO:0000256" key="1">
    <source>
        <dbReference type="ARBA" id="ARBA00004812"/>
    </source>
</evidence>
<keyword evidence="11" id="KW-0028">Amino-acid biosynthesis</keyword>
<dbReference type="FunFam" id="3.40.50.880:FF:000029">
    <property type="entry name" value="Carbamoyl-phosphate synthase small chain"/>
    <property type="match status" value="1"/>
</dbReference>
<dbReference type="NCBIfam" id="NF009475">
    <property type="entry name" value="PRK12838.1"/>
    <property type="match status" value="1"/>
</dbReference>
<dbReference type="Proteomes" id="UP000439752">
    <property type="component" value="Unassembled WGS sequence"/>
</dbReference>
<dbReference type="SUPFAM" id="SSF52317">
    <property type="entry name" value="Class I glutamine amidotransferase-like"/>
    <property type="match status" value="1"/>
</dbReference>
<feature type="binding site" evidence="11">
    <location>
        <position position="251"/>
    </location>
    <ligand>
        <name>L-glutamine</name>
        <dbReference type="ChEBI" id="CHEBI:58359"/>
    </ligand>
</feature>
<evidence type="ECO:0000259" key="12">
    <source>
        <dbReference type="SMART" id="SM01097"/>
    </source>
</evidence>
<feature type="active site" evidence="11">
    <location>
        <position position="332"/>
    </location>
</feature>
<dbReference type="InterPro" id="IPR017926">
    <property type="entry name" value="GATASE"/>
</dbReference>
<dbReference type="GO" id="GO:0006526">
    <property type="term" value="P:L-arginine biosynthetic process"/>
    <property type="evidence" value="ECO:0007669"/>
    <property type="project" value="UniProtKB-UniRule"/>
</dbReference>
<gene>
    <name evidence="13" type="primary">pyrAA</name>
    <name evidence="11" type="synonym">carA</name>
    <name evidence="13" type="ORF">EXIGUO9Y_30061</name>
</gene>
<dbReference type="GO" id="GO:0004088">
    <property type="term" value="F:carbamoyl-phosphate synthase (glutamine-hydrolyzing) activity"/>
    <property type="evidence" value="ECO:0007669"/>
    <property type="project" value="UniProtKB-UniRule"/>
</dbReference>
<dbReference type="InterPro" id="IPR006274">
    <property type="entry name" value="CarbamoylP_synth_ssu"/>
</dbReference>
<feature type="binding site" evidence="11">
    <location>
        <position position="289"/>
    </location>
    <ligand>
        <name>L-glutamine</name>
        <dbReference type="ChEBI" id="CHEBI:58359"/>
    </ligand>
</feature>
<evidence type="ECO:0000313" key="13">
    <source>
        <dbReference type="EMBL" id="VWX36828.1"/>
    </source>
</evidence>
<dbReference type="GO" id="GO:0044205">
    <property type="term" value="P:'de novo' UMP biosynthetic process"/>
    <property type="evidence" value="ECO:0007669"/>
    <property type="project" value="UniProtKB-UniRule"/>
</dbReference>
<feature type="domain" description="Carbamoyl-phosphate synthase small subunit N-terminal" evidence="12">
    <location>
        <begin position="2"/>
        <end position="132"/>
    </location>
</feature>
<dbReference type="UniPathway" id="UPA00070">
    <property type="reaction ID" value="UER00115"/>
</dbReference>
<protein>
    <recommendedName>
        <fullName evidence="11">Carbamoyl phosphate synthase small chain</fullName>
        <ecNumber evidence="11">6.3.5.5</ecNumber>
    </recommendedName>
    <alternativeName>
        <fullName evidence="11">Carbamoyl phosphate synthetase glutamine chain</fullName>
    </alternativeName>
</protein>
<feature type="region of interest" description="CPSase" evidence="11">
    <location>
        <begin position="1"/>
        <end position="171"/>
    </location>
</feature>
<dbReference type="Pfam" id="PF00988">
    <property type="entry name" value="CPSase_sm_chain"/>
    <property type="match status" value="1"/>
</dbReference>
<dbReference type="CDD" id="cd01744">
    <property type="entry name" value="GATase1_CPSase"/>
    <property type="match status" value="1"/>
</dbReference>
<evidence type="ECO:0000256" key="5">
    <source>
        <dbReference type="ARBA" id="ARBA00022741"/>
    </source>
</evidence>
<evidence type="ECO:0000256" key="7">
    <source>
        <dbReference type="ARBA" id="ARBA00022962"/>
    </source>
</evidence>
<dbReference type="AlphaFoldDB" id="A0A653ID67"/>
<dbReference type="UniPathway" id="UPA00068">
    <property type="reaction ID" value="UER00171"/>
</dbReference>
<dbReference type="GO" id="GO:0004359">
    <property type="term" value="F:glutaminase activity"/>
    <property type="evidence" value="ECO:0007669"/>
    <property type="project" value="RHEA"/>
</dbReference>
<accession>A0A653ID67</accession>
<dbReference type="NCBIfam" id="TIGR01368">
    <property type="entry name" value="CPSaseIIsmall"/>
    <property type="match status" value="1"/>
</dbReference>
<proteinExistence type="inferred from homology"/>
<dbReference type="PROSITE" id="PS51273">
    <property type="entry name" value="GATASE_TYPE_1"/>
    <property type="match status" value="1"/>
</dbReference>
<feature type="binding site" evidence="11">
    <location>
        <position position="220"/>
    </location>
    <ligand>
        <name>L-glutamine</name>
        <dbReference type="ChEBI" id="CHEBI:58359"/>
    </ligand>
</feature>
<evidence type="ECO:0000256" key="11">
    <source>
        <dbReference type="HAMAP-Rule" id="MF_01209"/>
    </source>
</evidence>
<organism evidence="13 14">
    <name type="scientific">Exiguobacterium oxidotolerans</name>
    <dbReference type="NCBI Taxonomy" id="223958"/>
    <lineage>
        <taxon>Bacteria</taxon>
        <taxon>Bacillati</taxon>
        <taxon>Bacillota</taxon>
        <taxon>Bacilli</taxon>
        <taxon>Bacillales</taxon>
        <taxon>Bacillales Family XII. Incertae Sedis</taxon>
        <taxon>Exiguobacterium</taxon>
    </lineage>
</organism>
<dbReference type="PRINTS" id="PR00099">
    <property type="entry name" value="CPSGATASE"/>
</dbReference>
<dbReference type="RefSeq" id="WP_159172384.1">
    <property type="nucleotide sequence ID" value="NZ_LR732308.1"/>
</dbReference>
<feature type="active site" evidence="11">
    <location>
        <position position="334"/>
    </location>
</feature>